<dbReference type="InterPro" id="IPR003646">
    <property type="entry name" value="SH3-like_bac-type"/>
</dbReference>
<dbReference type="PANTHER" id="PTHR35333:SF3">
    <property type="entry name" value="BETA-LACTAMASE-TYPE TRANSPEPTIDASE FOLD CONTAINING PROTEIN"/>
    <property type="match status" value="1"/>
</dbReference>
<feature type="compositionally biased region" description="Low complexity" evidence="1">
    <location>
        <begin position="64"/>
        <end position="104"/>
    </location>
</feature>
<evidence type="ECO:0000313" key="4">
    <source>
        <dbReference type="EMBL" id="MFC7268020.1"/>
    </source>
</evidence>
<accession>A0ABW2HAD1</accession>
<evidence type="ECO:0000256" key="1">
    <source>
        <dbReference type="SAM" id="MobiDB-lite"/>
    </source>
</evidence>
<reference evidence="5" key="1">
    <citation type="journal article" date="2019" name="Int. J. Syst. Evol. Microbiol.">
        <title>The Global Catalogue of Microorganisms (GCM) 10K type strain sequencing project: providing services to taxonomists for standard genome sequencing and annotation.</title>
        <authorList>
            <consortium name="The Broad Institute Genomics Platform"/>
            <consortium name="The Broad Institute Genome Sequencing Center for Infectious Disease"/>
            <person name="Wu L."/>
            <person name="Ma J."/>
        </authorList>
    </citation>
    <scope>NUCLEOTIDE SEQUENCE [LARGE SCALE GENOMIC DNA]</scope>
    <source>
        <strain evidence="5">CGMCC 1.15772</strain>
    </source>
</reference>
<feature type="domain" description="Beta-lactamase class A catalytic" evidence="3">
    <location>
        <begin position="445"/>
        <end position="628"/>
    </location>
</feature>
<dbReference type="Gene3D" id="3.40.710.10">
    <property type="entry name" value="DD-peptidase/beta-lactamase superfamily"/>
    <property type="match status" value="1"/>
</dbReference>
<dbReference type="PANTHER" id="PTHR35333">
    <property type="entry name" value="BETA-LACTAMASE"/>
    <property type="match status" value="1"/>
</dbReference>
<evidence type="ECO:0000259" key="3">
    <source>
        <dbReference type="Pfam" id="PF13354"/>
    </source>
</evidence>
<dbReference type="Pfam" id="PF13354">
    <property type="entry name" value="Beta-lactamase2"/>
    <property type="match status" value="1"/>
</dbReference>
<dbReference type="InterPro" id="IPR000871">
    <property type="entry name" value="Beta-lactam_class-A"/>
</dbReference>
<dbReference type="SUPFAM" id="SSF56601">
    <property type="entry name" value="beta-lactamase/transpeptidase-like"/>
    <property type="match status" value="1"/>
</dbReference>
<sequence>MRLGEERSSTRLTAIAVGLVLVIGALAPSAASAQAIGDEEQATAAPTPSAAAMDDNAPQPSPTPAATAADETSTPAPTPTPTSSESETPTPVVSSRAVAPDATTAASAVVPATSRIGDADISARAVSASEAAYPDGASTVVVSLGDAAVAPAVASGLAAELEAPLLFITGTSVPSAVTTEITRLGATDIIVAASAGKVSSSVYTALGRLGTVEKLVVDSRYTGAREVLSRLSHDVGIVYLTGSSLLAYPVVVAAAAAKNRAALMVDGTASSAGSRTIAALKRTGASKIIVFGGATSVSSGYIRSLRDAGFTVSRRAEGDIYALSTSASATYPAGVDRAVIVNPKSRIDAALGAALAGATSQMLAYSTYACVPSGLSGQISAQGATVLPLGTTYWLTSAVASNTPCSEQNAKAKSSLQSAINATIAQRGGKYAVTAYELGATNVMTGTKGSTKLEPASMMKLYAAWVALKRVQDAKTTTSSVILSSGYSLRSCIRIMIHVSDNYCHDDIVHWLGVSRLNSAIKKAGFSSTKYGASADTGSVLYAGNRTTTNDLVRFMKKLREGDLLDASRTDFLLDLMGDQIWRTRIPSGIPAGIVQQSKPGALWIAAGLLQADTAIVYGKRSTYVLSIIGYDDASKADLAAISRTVYTYFNGSFGDAKVYPAKQMVTTKSISMRSSAAGKVVGTIPKGKYVEITDSRRKWYKLYYGSKLVWVDSGALKNR</sequence>
<dbReference type="EMBL" id="JBHTBE010000001">
    <property type="protein sequence ID" value="MFC7268020.1"/>
    <property type="molecule type" value="Genomic_DNA"/>
</dbReference>
<feature type="region of interest" description="Disordered" evidence="1">
    <location>
        <begin position="34"/>
        <end position="104"/>
    </location>
</feature>
<gene>
    <name evidence="4" type="ORF">ACFQRL_03470</name>
</gene>
<dbReference type="InterPro" id="IPR045155">
    <property type="entry name" value="Beta-lactam_cat"/>
</dbReference>
<dbReference type="Proteomes" id="UP001596507">
    <property type="component" value="Unassembled WGS sequence"/>
</dbReference>
<keyword evidence="5" id="KW-1185">Reference proteome</keyword>
<dbReference type="InterPro" id="IPR012338">
    <property type="entry name" value="Beta-lactam/transpept-like"/>
</dbReference>
<protein>
    <submittedName>
        <fullName evidence="4">Serine hydrolase</fullName>
    </submittedName>
</protein>
<name>A0ABW2HAD1_9MICO</name>
<proteinExistence type="predicted"/>
<keyword evidence="4" id="KW-0378">Hydrolase</keyword>
<dbReference type="Gene3D" id="2.30.30.40">
    <property type="entry name" value="SH3 Domains"/>
    <property type="match status" value="1"/>
</dbReference>
<comment type="caution">
    <text evidence="4">The sequence shown here is derived from an EMBL/GenBank/DDBJ whole genome shotgun (WGS) entry which is preliminary data.</text>
</comment>
<feature type="domain" description="SH3b" evidence="2">
    <location>
        <begin position="676"/>
        <end position="717"/>
    </location>
</feature>
<dbReference type="GO" id="GO:0016787">
    <property type="term" value="F:hydrolase activity"/>
    <property type="evidence" value="ECO:0007669"/>
    <property type="project" value="UniProtKB-KW"/>
</dbReference>
<evidence type="ECO:0000313" key="5">
    <source>
        <dbReference type="Proteomes" id="UP001596507"/>
    </source>
</evidence>
<evidence type="ECO:0000259" key="2">
    <source>
        <dbReference type="Pfam" id="PF08239"/>
    </source>
</evidence>
<organism evidence="4 5">
    <name type="scientific">Microbacterium fluvii</name>
    <dbReference type="NCBI Taxonomy" id="415215"/>
    <lineage>
        <taxon>Bacteria</taxon>
        <taxon>Bacillati</taxon>
        <taxon>Actinomycetota</taxon>
        <taxon>Actinomycetes</taxon>
        <taxon>Micrococcales</taxon>
        <taxon>Microbacteriaceae</taxon>
        <taxon>Microbacterium</taxon>
    </lineage>
</organism>
<dbReference type="RefSeq" id="WP_262872940.1">
    <property type="nucleotide sequence ID" value="NZ_BAABKW010000005.1"/>
</dbReference>
<dbReference type="Pfam" id="PF08239">
    <property type="entry name" value="SH3_3"/>
    <property type="match status" value="1"/>
</dbReference>
<feature type="compositionally biased region" description="Low complexity" evidence="1">
    <location>
        <begin position="42"/>
        <end position="52"/>
    </location>
</feature>